<dbReference type="Proteomes" id="UP000011115">
    <property type="component" value="Unassembled WGS sequence"/>
</dbReference>
<dbReference type="Gramene" id="PGSC0003DMT400090307">
    <property type="protein sequence ID" value="PGSC0003DMT400090307"/>
    <property type="gene ID" value="PGSC0003DMG400039878"/>
</dbReference>
<evidence type="ECO:0000256" key="1">
    <source>
        <dbReference type="SAM" id="MobiDB-lite"/>
    </source>
</evidence>
<name>M1DK40_SOLTU</name>
<protein>
    <submittedName>
        <fullName evidence="2">Integrase core domain containing protein</fullName>
    </submittedName>
</protein>
<accession>M1DK40</accession>
<dbReference type="AlphaFoldDB" id="M1DK40"/>
<sequence>MVREFYASYTATVQNFMLPRVKPLAQPPLQATLVRGLLLAYQRPSSAVLFTTQYKLCRLIQQSLEVDFSRIIIAEIHDRVFYKTTTMPFLCLIFRLCREATIPLWPFDRLVEVFKTVDMGLIKDDANHTAPRKGHTARTPRAPTPLGSVLIPIARVQKIETRMATLLHYMRPWMQRSLEESEVHMEKMMDEKIKAVHKWIEAFELRELQRPQTRPTIDVTTFQKKLARLRAYVNALSANAEVVLEPTPEVADDMVLSSLFGYEMPTLDPPCSDGKRIRLSENTKDINDSRQTKRRERQE</sequence>
<reference evidence="2" key="2">
    <citation type="submission" date="2015-06" db="UniProtKB">
        <authorList>
            <consortium name="EnsemblPlants"/>
        </authorList>
    </citation>
    <scope>IDENTIFICATION</scope>
    <source>
        <strain evidence="2">DM1-3 516 R44</strain>
    </source>
</reference>
<keyword evidence="3" id="KW-1185">Reference proteome</keyword>
<feature type="compositionally biased region" description="Basic and acidic residues" evidence="1">
    <location>
        <begin position="273"/>
        <end position="299"/>
    </location>
</feature>
<dbReference type="HOGENOM" id="CLU_028647_0_2_1"/>
<dbReference type="EnsemblPlants" id="PGSC0003DMT400090307">
    <property type="protein sequence ID" value="PGSC0003DMT400090307"/>
    <property type="gene ID" value="PGSC0003DMG400039878"/>
</dbReference>
<organism evidence="2 3">
    <name type="scientific">Solanum tuberosum</name>
    <name type="common">Potato</name>
    <dbReference type="NCBI Taxonomy" id="4113"/>
    <lineage>
        <taxon>Eukaryota</taxon>
        <taxon>Viridiplantae</taxon>
        <taxon>Streptophyta</taxon>
        <taxon>Embryophyta</taxon>
        <taxon>Tracheophyta</taxon>
        <taxon>Spermatophyta</taxon>
        <taxon>Magnoliopsida</taxon>
        <taxon>eudicotyledons</taxon>
        <taxon>Gunneridae</taxon>
        <taxon>Pentapetalae</taxon>
        <taxon>asterids</taxon>
        <taxon>lamiids</taxon>
        <taxon>Solanales</taxon>
        <taxon>Solanaceae</taxon>
        <taxon>Solanoideae</taxon>
        <taxon>Solaneae</taxon>
        <taxon>Solanum</taxon>
    </lineage>
</organism>
<dbReference type="InParanoid" id="M1DK40"/>
<dbReference type="PaxDb" id="4113-PGSC0003DMT400090307"/>
<evidence type="ECO:0000313" key="3">
    <source>
        <dbReference type="Proteomes" id="UP000011115"/>
    </source>
</evidence>
<reference evidence="3" key="1">
    <citation type="journal article" date="2011" name="Nature">
        <title>Genome sequence and analysis of the tuber crop potato.</title>
        <authorList>
            <consortium name="The Potato Genome Sequencing Consortium"/>
        </authorList>
    </citation>
    <scope>NUCLEOTIDE SEQUENCE [LARGE SCALE GENOMIC DNA]</scope>
    <source>
        <strain evidence="3">cv. DM1-3 516 R44</strain>
    </source>
</reference>
<proteinExistence type="predicted"/>
<evidence type="ECO:0000313" key="2">
    <source>
        <dbReference type="EnsemblPlants" id="PGSC0003DMT400090307"/>
    </source>
</evidence>
<feature type="region of interest" description="Disordered" evidence="1">
    <location>
        <begin position="271"/>
        <end position="299"/>
    </location>
</feature>